<sequence length="25" mass="2984">MAYFRPRRAAELVYKNGWGSVQQQK</sequence>
<evidence type="ECO:0000313" key="1">
    <source>
        <dbReference type="EMBL" id="KAL1377450.1"/>
    </source>
</evidence>
<name>A0ABD1CM26_CULPP</name>
<organism evidence="1 2">
    <name type="scientific">Culex pipiens pipiens</name>
    <name type="common">Northern house mosquito</name>
    <dbReference type="NCBI Taxonomy" id="38569"/>
    <lineage>
        <taxon>Eukaryota</taxon>
        <taxon>Metazoa</taxon>
        <taxon>Ecdysozoa</taxon>
        <taxon>Arthropoda</taxon>
        <taxon>Hexapoda</taxon>
        <taxon>Insecta</taxon>
        <taxon>Pterygota</taxon>
        <taxon>Neoptera</taxon>
        <taxon>Endopterygota</taxon>
        <taxon>Diptera</taxon>
        <taxon>Nematocera</taxon>
        <taxon>Culicoidea</taxon>
        <taxon>Culicidae</taxon>
        <taxon>Culicinae</taxon>
        <taxon>Culicini</taxon>
        <taxon>Culex</taxon>
        <taxon>Culex</taxon>
    </lineage>
</organism>
<gene>
    <name evidence="1" type="ORF">pipiens_000591</name>
</gene>
<keyword evidence="2" id="KW-1185">Reference proteome</keyword>
<accession>A0ABD1CM26</accession>
<proteinExistence type="predicted"/>
<dbReference type="EMBL" id="JBEHCU010010958">
    <property type="protein sequence ID" value="KAL1377450.1"/>
    <property type="molecule type" value="Genomic_DNA"/>
</dbReference>
<evidence type="ECO:0000313" key="2">
    <source>
        <dbReference type="Proteomes" id="UP001562425"/>
    </source>
</evidence>
<dbReference type="AlphaFoldDB" id="A0ABD1CM26"/>
<dbReference type="Proteomes" id="UP001562425">
    <property type="component" value="Unassembled WGS sequence"/>
</dbReference>
<reference evidence="1 2" key="1">
    <citation type="submission" date="2024-05" db="EMBL/GenBank/DDBJ databases">
        <title>Culex pipiens pipiens assembly and annotation.</title>
        <authorList>
            <person name="Alout H."/>
            <person name="Durand T."/>
        </authorList>
    </citation>
    <scope>NUCLEOTIDE SEQUENCE [LARGE SCALE GENOMIC DNA]</scope>
    <source>
        <strain evidence="1">HA-2024</strain>
        <tissue evidence="1">Whole body</tissue>
    </source>
</reference>
<comment type="caution">
    <text evidence="1">The sequence shown here is derived from an EMBL/GenBank/DDBJ whole genome shotgun (WGS) entry which is preliminary data.</text>
</comment>
<protein>
    <submittedName>
        <fullName evidence="1">Uncharacterized protein</fullName>
    </submittedName>
</protein>
<feature type="non-terminal residue" evidence="1">
    <location>
        <position position="25"/>
    </location>
</feature>